<dbReference type="SUPFAM" id="SSF52540">
    <property type="entry name" value="P-loop containing nucleoside triphosphate hydrolases"/>
    <property type="match status" value="1"/>
</dbReference>
<accession>A0A3G4ZQ19</accession>
<dbReference type="GO" id="GO:0016887">
    <property type="term" value="F:ATP hydrolysis activity"/>
    <property type="evidence" value="ECO:0007669"/>
    <property type="project" value="InterPro"/>
</dbReference>
<organism evidence="2">
    <name type="scientific">Barrevirus sp</name>
    <dbReference type="NCBI Taxonomy" id="2487763"/>
    <lineage>
        <taxon>Viruses</taxon>
        <taxon>Varidnaviria</taxon>
        <taxon>Bamfordvirae</taxon>
        <taxon>Nucleocytoviricota</taxon>
        <taxon>Megaviricetes</taxon>
        <taxon>Imitervirales</taxon>
        <taxon>Mimiviridae</taxon>
        <taxon>Klosneuvirinae</taxon>
    </lineage>
</organism>
<dbReference type="Gene3D" id="3.40.50.300">
    <property type="entry name" value="P-loop containing nucleotide triphosphate hydrolases"/>
    <property type="match status" value="1"/>
</dbReference>
<protein>
    <recommendedName>
        <fullName evidence="1">ATPase AAA-type core domain-containing protein</fullName>
    </recommendedName>
</protein>
<name>A0A3G4ZQ19_9VIRU</name>
<sequence>MDPTTFALDWFRTITITDDLHVAAIDNLLLDKTKKMNISGLTKFGSRIVPDFGDHSIVFEGKPDESGSIKFICFMNKEEKNRAYKIDLVGIIAIRSIFKILNACRIMIVNESFINTVDNFILNEKNLCLKGNYIADVVPTPIDGIYCLIKDDSYLIAKRKTVKNNKEYTIDTVGPYYEQKLKTILNGDAGRIRVINCSIINDKINVRLINKLPMLAIHKSQETIINYVITEYKNSHNKNVTILISGNQGLGKSTVAFLIAQKLKADLNIDPYLIKGFNVMSNQMQYHPVIGHYSPEYKFPIILLLDEFDLAMVRADQNDDNNDDGYKDNLAIASNKTNLNNFLDAVNDESFMIMVATSNRTIQDIKNTFPSYCRKGRFTKHFEMIDKEVVNVFEP</sequence>
<reference evidence="2" key="1">
    <citation type="submission" date="2018-10" db="EMBL/GenBank/DDBJ databases">
        <title>Hidden diversity of soil giant viruses.</title>
        <authorList>
            <person name="Schulz F."/>
            <person name="Alteio L."/>
            <person name="Goudeau D."/>
            <person name="Ryan E.M."/>
            <person name="Malmstrom R.R."/>
            <person name="Blanchard J."/>
            <person name="Woyke T."/>
        </authorList>
    </citation>
    <scope>NUCLEOTIDE SEQUENCE</scope>
    <source>
        <strain evidence="2">BAV1</strain>
    </source>
</reference>
<dbReference type="Pfam" id="PF00004">
    <property type="entry name" value="AAA"/>
    <property type="match status" value="1"/>
</dbReference>
<dbReference type="GO" id="GO:0005524">
    <property type="term" value="F:ATP binding"/>
    <property type="evidence" value="ECO:0007669"/>
    <property type="project" value="InterPro"/>
</dbReference>
<evidence type="ECO:0000259" key="1">
    <source>
        <dbReference type="Pfam" id="PF00004"/>
    </source>
</evidence>
<gene>
    <name evidence="2" type="ORF">Barrevirus6_15</name>
</gene>
<dbReference type="EMBL" id="MK072003">
    <property type="protein sequence ID" value="AYV76977.1"/>
    <property type="molecule type" value="Genomic_DNA"/>
</dbReference>
<dbReference type="InterPro" id="IPR003959">
    <property type="entry name" value="ATPase_AAA_core"/>
</dbReference>
<proteinExistence type="predicted"/>
<evidence type="ECO:0000313" key="2">
    <source>
        <dbReference type="EMBL" id="AYV76977.1"/>
    </source>
</evidence>
<feature type="domain" description="ATPase AAA-type core" evidence="1">
    <location>
        <begin position="242"/>
        <end position="383"/>
    </location>
</feature>
<dbReference type="InterPro" id="IPR027417">
    <property type="entry name" value="P-loop_NTPase"/>
</dbReference>